<dbReference type="Proteomes" id="UP000499080">
    <property type="component" value="Unassembled WGS sequence"/>
</dbReference>
<sequence>MSSFGNINLGKYFAWQRVPRLDEFCGVLKTCKVWPQKSISPAATPSFAEVNPRQPFIPKPPVNLIITIPNFSGVCPPDVFVFRNSSAKSVKFTPSAPASVFPQSSCLSANNVRSRPMKSNETEINDDIQYLYTVQTKGGELVEVVDLLEDSECLKLVKTMQINEILTKVPCNLEKWVDFQLNMWKLADNTAAVIQFVKYQVPTLIQITDNRGYGIISSIFIQILREKRLTHSLSVIFKVFLFWEPRFYLKGKVVAQSTRYLAAGSFGADTYYEIPRSWQ</sequence>
<dbReference type="EMBL" id="BGPR01001193">
    <property type="protein sequence ID" value="GBM47780.1"/>
    <property type="molecule type" value="Genomic_DNA"/>
</dbReference>
<accession>A0A4Y2G238</accession>
<dbReference type="AlphaFoldDB" id="A0A4Y2G238"/>
<evidence type="ECO:0000313" key="1">
    <source>
        <dbReference type="EMBL" id="GBM47780.1"/>
    </source>
</evidence>
<gene>
    <name evidence="1" type="ORF">AVEN_260066_1</name>
</gene>
<keyword evidence="2" id="KW-1185">Reference proteome</keyword>
<reference evidence="1 2" key="1">
    <citation type="journal article" date="2019" name="Sci. Rep.">
        <title>Orb-weaving spider Araneus ventricosus genome elucidates the spidroin gene catalogue.</title>
        <authorList>
            <person name="Kono N."/>
            <person name="Nakamura H."/>
            <person name="Ohtoshi R."/>
            <person name="Moran D.A.P."/>
            <person name="Shinohara A."/>
            <person name="Yoshida Y."/>
            <person name="Fujiwara M."/>
            <person name="Mori M."/>
            <person name="Tomita M."/>
            <person name="Arakawa K."/>
        </authorList>
    </citation>
    <scope>NUCLEOTIDE SEQUENCE [LARGE SCALE GENOMIC DNA]</scope>
</reference>
<proteinExistence type="predicted"/>
<evidence type="ECO:0000313" key="2">
    <source>
        <dbReference type="Proteomes" id="UP000499080"/>
    </source>
</evidence>
<organism evidence="1 2">
    <name type="scientific">Araneus ventricosus</name>
    <name type="common">Orbweaver spider</name>
    <name type="synonym">Epeira ventricosa</name>
    <dbReference type="NCBI Taxonomy" id="182803"/>
    <lineage>
        <taxon>Eukaryota</taxon>
        <taxon>Metazoa</taxon>
        <taxon>Ecdysozoa</taxon>
        <taxon>Arthropoda</taxon>
        <taxon>Chelicerata</taxon>
        <taxon>Arachnida</taxon>
        <taxon>Araneae</taxon>
        <taxon>Araneomorphae</taxon>
        <taxon>Entelegynae</taxon>
        <taxon>Araneoidea</taxon>
        <taxon>Araneidae</taxon>
        <taxon>Araneus</taxon>
    </lineage>
</organism>
<comment type="caution">
    <text evidence="1">The sequence shown here is derived from an EMBL/GenBank/DDBJ whole genome shotgun (WGS) entry which is preliminary data.</text>
</comment>
<name>A0A4Y2G238_ARAVE</name>
<protein>
    <submittedName>
        <fullName evidence="1">Uncharacterized protein</fullName>
    </submittedName>
</protein>